<name>A0ABU3NWA7_9FIRM</name>
<evidence type="ECO:0000313" key="1">
    <source>
        <dbReference type="EMBL" id="MDT8901087.1"/>
    </source>
</evidence>
<dbReference type="Gene3D" id="1.10.150.20">
    <property type="entry name" value="5' to 3' exonuclease, C-terminal subdomain"/>
    <property type="match status" value="1"/>
</dbReference>
<protein>
    <submittedName>
        <fullName evidence="1">Endonuclease Q family protein</fullName>
    </submittedName>
</protein>
<dbReference type="Gene3D" id="3.20.20.140">
    <property type="entry name" value="Metal-dependent hydrolases"/>
    <property type="match status" value="1"/>
</dbReference>
<keyword evidence="1" id="KW-0378">Hydrolase</keyword>
<dbReference type="EMBL" id="JAUOZS010000001">
    <property type="protein sequence ID" value="MDT8901087.1"/>
    <property type="molecule type" value="Genomic_DNA"/>
</dbReference>
<dbReference type="Proteomes" id="UP001254848">
    <property type="component" value="Unassembled WGS sequence"/>
</dbReference>
<dbReference type="SUPFAM" id="SSF47781">
    <property type="entry name" value="RuvA domain 2-like"/>
    <property type="match status" value="1"/>
</dbReference>
<dbReference type="RefSeq" id="WP_413779612.1">
    <property type="nucleotide sequence ID" value="NZ_JAUOZS010000001.1"/>
</dbReference>
<organism evidence="1 2">
    <name type="scientific">Anaeroselena agilis</name>
    <dbReference type="NCBI Taxonomy" id="3063788"/>
    <lineage>
        <taxon>Bacteria</taxon>
        <taxon>Bacillati</taxon>
        <taxon>Bacillota</taxon>
        <taxon>Negativicutes</taxon>
        <taxon>Acetonemataceae</taxon>
        <taxon>Anaeroselena</taxon>
    </lineage>
</organism>
<dbReference type="InterPro" id="IPR016195">
    <property type="entry name" value="Pol/histidinol_Pase-like"/>
</dbReference>
<dbReference type="SUPFAM" id="SSF89550">
    <property type="entry name" value="PHP domain-like"/>
    <property type="match status" value="1"/>
</dbReference>
<sequence length="395" mass="42297">MKNFFADFHVHVGLSESGRWVKIPTSARLTLRNILAEAAERKGLQIVGVVDALSPLVRDDFALLSAEGLLVLDSQGGYRYDDRLTLLLGAEIETSEPDGGSAHTLVFLPDIGLMADFSATMSRHIRNIHMSSQNAHMPLAELVRIAAPFGALIVVAHAFTPHKGLYGSCTARMANILGEREMAAIGAVELGLSADSSLADRIGELASFTFITNSDAHSLDKIAREYNLLTLGAATFQECAWAFARREGRAVAANFGLDPRLGKYHRTFCGHCDYFDPAGAPFTDACPRCGSSKIVRGVFDRIDDIADWPEPRHPDHRPPYRHQVPLSFIPGVGGKALDKLLAAFGSEMNVLHNVDAAALREVVGAKAAAAIIAARAGEAAITAGGGGIYGKLTKN</sequence>
<keyword evidence="1" id="KW-0255">Endonuclease</keyword>
<dbReference type="InterPro" id="IPR010994">
    <property type="entry name" value="RuvA_2-like"/>
</dbReference>
<accession>A0ABU3NWA7</accession>
<dbReference type="CDD" id="cd19067">
    <property type="entry name" value="PfuEndoQ-like"/>
    <property type="match status" value="1"/>
</dbReference>
<proteinExistence type="predicted"/>
<dbReference type="PANTHER" id="PTHR40084:SF1">
    <property type="entry name" value="PHOSPHOTRANSFERASE"/>
    <property type="match status" value="1"/>
</dbReference>
<evidence type="ECO:0000313" key="2">
    <source>
        <dbReference type="Proteomes" id="UP001254848"/>
    </source>
</evidence>
<keyword evidence="2" id="KW-1185">Reference proteome</keyword>
<reference evidence="1 2" key="1">
    <citation type="submission" date="2023-07" db="EMBL/GenBank/DDBJ databases">
        <title>The novel representative of Negativicutes class, Anaeroselena agilis gen. nov. sp. nov.</title>
        <authorList>
            <person name="Prokofeva M.I."/>
            <person name="Elcheninov A.G."/>
            <person name="Klyukina A."/>
            <person name="Kublanov I.V."/>
            <person name="Frolov E.N."/>
            <person name="Podosokorskaya O.A."/>
        </authorList>
    </citation>
    <scope>NUCLEOTIDE SEQUENCE [LARGE SCALE GENOMIC DNA]</scope>
    <source>
        <strain evidence="1 2">4137-cl</strain>
    </source>
</reference>
<dbReference type="PANTHER" id="PTHR40084">
    <property type="entry name" value="PHOSPHOHYDROLASE, PHP FAMILY"/>
    <property type="match status" value="1"/>
</dbReference>
<keyword evidence="1" id="KW-0540">Nuclease</keyword>
<comment type="caution">
    <text evidence="1">The sequence shown here is derived from an EMBL/GenBank/DDBJ whole genome shotgun (WGS) entry which is preliminary data.</text>
</comment>
<gene>
    <name evidence="1" type="ORF">Q4T40_07550</name>
</gene>
<dbReference type="GO" id="GO:0004519">
    <property type="term" value="F:endonuclease activity"/>
    <property type="evidence" value="ECO:0007669"/>
    <property type="project" value="UniProtKB-KW"/>
</dbReference>